<dbReference type="InterPro" id="IPR032466">
    <property type="entry name" value="Metal_Hydrolase"/>
</dbReference>
<dbReference type="PANTHER" id="PTHR43569:SF2">
    <property type="entry name" value="AMIDOHYDROLASE-RELATED DOMAIN-CONTAINING PROTEIN"/>
    <property type="match status" value="1"/>
</dbReference>
<keyword evidence="3" id="KW-0378">Hydrolase</keyword>
<name>A0A6L6J9X1_9RHOB</name>
<dbReference type="EMBL" id="WMIE01000001">
    <property type="protein sequence ID" value="MTH76801.1"/>
    <property type="molecule type" value="Genomic_DNA"/>
</dbReference>
<dbReference type="SUPFAM" id="SSF51556">
    <property type="entry name" value="Metallo-dependent hydrolases"/>
    <property type="match status" value="1"/>
</dbReference>
<dbReference type="InterPro" id="IPR006680">
    <property type="entry name" value="Amidohydro-rel"/>
</dbReference>
<dbReference type="OrthoDB" id="9787654at2"/>
<reference evidence="3 4" key="1">
    <citation type="submission" date="2019-11" db="EMBL/GenBank/DDBJ databases">
        <authorList>
            <person name="Dong K."/>
        </authorList>
    </citation>
    <scope>NUCLEOTIDE SEQUENCE [LARGE SCALE GENOMIC DNA]</scope>
    <source>
        <strain evidence="3 4">NBRC 111993</strain>
    </source>
</reference>
<proteinExistence type="inferred from homology"/>
<protein>
    <submittedName>
        <fullName evidence="3">Amidohydrolase family protein</fullName>
    </submittedName>
</protein>
<accession>A0A6L6J9X1</accession>
<feature type="domain" description="Amidohydrolase-related" evidence="2">
    <location>
        <begin position="5"/>
        <end position="269"/>
    </location>
</feature>
<dbReference type="InterPro" id="IPR052350">
    <property type="entry name" value="Metallo-dep_Lactonases"/>
</dbReference>
<keyword evidence="4" id="KW-1185">Reference proteome</keyword>
<dbReference type="Pfam" id="PF04909">
    <property type="entry name" value="Amidohydro_2"/>
    <property type="match status" value="1"/>
</dbReference>
<comment type="caution">
    <text evidence="3">The sequence shown here is derived from an EMBL/GenBank/DDBJ whole genome shotgun (WGS) entry which is preliminary data.</text>
</comment>
<dbReference type="AlphaFoldDB" id="A0A6L6J9X1"/>
<sequence length="272" mass="30072">MQVLDAHCHFWRLDRGDYGWLDGKGGPLQAIRRDFTPQQHPGEGPVIAVQAAPSLAETDYLLSLTDPRIVGVVGWVDLRSAQAVHDLQQRAQNARFLGIRPMLQDIPDTDWLLNAPRPEALDTLVELGLTFDALVTERHLPVLAQFADSNPDIPVVIDHAAKPKPADRKNWSLGMQRLSAQGHHCKLSGLLTELSADELRDPLLALRPVVAELLDWFGPDRLIWGSDWPVLNLAGSYAGWRDLTDELLAGLSPDERAAVMGGNAKRFYGVKP</sequence>
<dbReference type="Gene3D" id="3.20.20.140">
    <property type="entry name" value="Metal-dependent hydrolases"/>
    <property type="match status" value="1"/>
</dbReference>
<gene>
    <name evidence="3" type="ORF">GL286_03560</name>
</gene>
<evidence type="ECO:0000313" key="3">
    <source>
        <dbReference type="EMBL" id="MTH76801.1"/>
    </source>
</evidence>
<dbReference type="PANTHER" id="PTHR43569">
    <property type="entry name" value="AMIDOHYDROLASE"/>
    <property type="match status" value="1"/>
</dbReference>
<dbReference type="Proteomes" id="UP000478183">
    <property type="component" value="Unassembled WGS sequence"/>
</dbReference>
<evidence type="ECO:0000259" key="2">
    <source>
        <dbReference type="Pfam" id="PF04909"/>
    </source>
</evidence>
<organism evidence="3 4">
    <name type="scientific">Paracoccus aestuariivivens</name>
    <dbReference type="NCBI Taxonomy" id="1820333"/>
    <lineage>
        <taxon>Bacteria</taxon>
        <taxon>Pseudomonadati</taxon>
        <taxon>Pseudomonadota</taxon>
        <taxon>Alphaproteobacteria</taxon>
        <taxon>Rhodobacterales</taxon>
        <taxon>Paracoccaceae</taxon>
        <taxon>Paracoccus</taxon>
    </lineage>
</organism>
<dbReference type="RefSeq" id="WP_155094144.1">
    <property type="nucleotide sequence ID" value="NZ_WMIE01000001.1"/>
</dbReference>
<dbReference type="GO" id="GO:0016787">
    <property type="term" value="F:hydrolase activity"/>
    <property type="evidence" value="ECO:0007669"/>
    <property type="project" value="UniProtKB-KW"/>
</dbReference>
<evidence type="ECO:0000256" key="1">
    <source>
        <dbReference type="ARBA" id="ARBA00038310"/>
    </source>
</evidence>
<comment type="similarity">
    <text evidence="1">Belongs to the metallo-dependent hydrolases superfamily.</text>
</comment>
<evidence type="ECO:0000313" key="4">
    <source>
        <dbReference type="Proteomes" id="UP000478183"/>
    </source>
</evidence>